<proteinExistence type="predicted"/>
<protein>
    <recommendedName>
        <fullName evidence="3">Type I restriction enzyme R protein N-terminal domain-containing protein</fullName>
    </recommendedName>
</protein>
<dbReference type="Proteomes" id="UP001596956">
    <property type="component" value="Unassembled WGS sequence"/>
</dbReference>
<accession>A0ABW3BE52</accession>
<evidence type="ECO:0000313" key="1">
    <source>
        <dbReference type="EMBL" id="MFD0801611.1"/>
    </source>
</evidence>
<sequence length="250" mass="27820">MDSDATQILNRTAEFPEYGDSTPEWESEVRSRLSGAVERFVGPLDELLQRDANEGDTRMIVTDFLTEGLGFNKYAELTTEYRTKGESVDYGITLESELFAFIEVKPCSTELDARNLRQAKLHADAEGIAWVVLTNGRVWQVHHVGDGEDGTGLVVDVDLLAEAPLHKRVDALFPLTREALAHGRLEELRAWRAALEPEPLAEVLRSDPVASAIRAEVRRRTGHVGHLGDLDEVVHALTEGVIARRLQSEE</sequence>
<evidence type="ECO:0008006" key="3">
    <source>
        <dbReference type="Google" id="ProtNLM"/>
    </source>
</evidence>
<name>A0ABW3BE52_9ACTN</name>
<evidence type="ECO:0000313" key="2">
    <source>
        <dbReference type="Proteomes" id="UP001596956"/>
    </source>
</evidence>
<organism evidence="1 2">
    <name type="scientific">Streptomonospora algeriensis</name>
    <dbReference type="NCBI Taxonomy" id="995084"/>
    <lineage>
        <taxon>Bacteria</taxon>
        <taxon>Bacillati</taxon>
        <taxon>Actinomycetota</taxon>
        <taxon>Actinomycetes</taxon>
        <taxon>Streptosporangiales</taxon>
        <taxon>Nocardiopsidaceae</taxon>
        <taxon>Streptomonospora</taxon>
    </lineage>
</organism>
<comment type="caution">
    <text evidence="1">The sequence shown here is derived from an EMBL/GenBank/DDBJ whole genome shotgun (WGS) entry which is preliminary data.</text>
</comment>
<dbReference type="EMBL" id="JBHTHR010000258">
    <property type="protein sequence ID" value="MFD0801611.1"/>
    <property type="molecule type" value="Genomic_DNA"/>
</dbReference>
<reference evidence="2" key="1">
    <citation type="journal article" date="2019" name="Int. J. Syst. Evol. Microbiol.">
        <title>The Global Catalogue of Microorganisms (GCM) 10K type strain sequencing project: providing services to taxonomists for standard genome sequencing and annotation.</title>
        <authorList>
            <consortium name="The Broad Institute Genomics Platform"/>
            <consortium name="The Broad Institute Genome Sequencing Center for Infectious Disease"/>
            <person name="Wu L."/>
            <person name="Ma J."/>
        </authorList>
    </citation>
    <scope>NUCLEOTIDE SEQUENCE [LARGE SCALE GENOMIC DNA]</scope>
    <source>
        <strain evidence="2">CCUG 63369</strain>
    </source>
</reference>
<keyword evidence="2" id="KW-1185">Reference proteome</keyword>
<gene>
    <name evidence="1" type="ORF">ACFQZU_09820</name>
</gene>